<keyword evidence="1" id="KW-1133">Transmembrane helix</keyword>
<keyword evidence="1" id="KW-0812">Transmembrane</keyword>
<organism evidence="2 3">
    <name type="scientific">Portunus trituberculatus</name>
    <name type="common">Swimming crab</name>
    <name type="synonym">Neptunus trituberculatus</name>
    <dbReference type="NCBI Taxonomy" id="210409"/>
    <lineage>
        <taxon>Eukaryota</taxon>
        <taxon>Metazoa</taxon>
        <taxon>Ecdysozoa</taxon>
        <taxon>Arthropoda</taxon>
        <taxon>Crustacea</taxon>
        <taxon>Multicrustacea</taxon>
        <taxon>Malacostraca</taxon>
        <taxon>Eumalacostraca</taxon>
        <taxon>Eucarida</taxon>
        <taxon>Decapoda</taxon>
        <taxon>Pleocyemata</taxon>
        <taxon>Brachyura</taxon>
        <taxon>Eubrachyura</taxon>
        <taxon>Portunoidea</taxon>
        <taxon>Portunidae</taxon>
        <taxon>Portuninae</taxon>
        <taxon>Portunus</taxon>
    </lineage>
</organism>
<keyword evidence="3" id="KW-1185">Reference proteome</keyword>
<evidence type="ECO:0000313" key="2">
    <source>
        <dbReference type="EMBL" id="MPD01429.1"/>
    </source>
</evidence>
<dbReference type="AlphaFoldDB" id="A0A5B7K8N9"/>
<feature type="transmembrane region" description="Helical" evidence="1">
    <location>
        <begin position="37"/>
        <end position="63"/>
    </location>
</feature>
<protein>
    <submittedName>
        <fullName evidence="2">Uncharacterized protein</fullName>
    </submittedName>
</protein>
<reference evidence="2 3" key="1">
    <citation type="submission" date="2019-05" db="EMBL/GenBank/DDBJ databases">
        <title>Another draft genome of Portunus trituberculatus and its Hox gene families provides insights of decapod evolution.</title>
        <authorList>
            <person name="Jeong J.-H."/>
            <person name="Song I."/>
            <person name="Kim S."/>
            <person name="Choi T."/>
            <person name="Kim D."/>
            <person name="Ryu S."/>
            <person name="Kim W."/>
        </authorList>
    </citation>
    <scope>NUCLEOTIDE SEQUENCE [LARGE SCALE GENOMIC DNA]</scope>
    <source>
        <tissue evidence="2">Muscle</tissue>
    </source>
</reference>
<name>A0A5B7K8N9_PORTR</name>
<feature type="transmembrane region" description="Helical" evidence="1">
    <location>
        <begin position="70"/>
        <end position="89"/>
    </location>
</feature>
<gene>
    <name evidence="2" type="ORF">E2C01_096956</name>
</gene>
<accession>A0A5B7K8N9</accession>
<dbReference type="Proteomes" id="UP000324222">
    <property type="component" value="Unassembled WGS sequence"/>
</dbReference>
<keyword evidence="1" id="KW-0472">Membrane</keyword>
<proteinExistence type="predicted"/>
<sequence>MEALWQASKSTKRDHFSKLQKRLRQLGKMFINQASGYYNFIFGNSAGYLAVHSACIFPASVLIKLLWREFVLHFAPASYPLFSLLRFVALQF</sequence>
<evidence type="ECO:0000256" key="1">
    <source>
        <dbReference type="SAM" id="Phobius"/>
    </source>
</evidence>
<comment type="caution">
    <text evidence="2">The sequence shown here is derived from an EMBL/GenBank/DDBJ whole genome shotgun (WGS) entry which is preliminary data.</text>
</comment>
<dbReference type="EMBL" id="VSRR010127101">
    <property type="protein sequence ID" value="MPD01429.1"/>
    <property type="molecule type" value="Genomic_DNA"/>
</dbReference>
<evidence type="ECO:0000313" key="3">
    <source>
        <dbReference type="Proteomes" id="UP000324222"/>
    </source>
</evidence>